<dbReference type="GO" id="GO:0046872">
    <property type="term" value="F:metal ion binding"/>
    <property type="evidence" value="ECO:0007669"/>
    <property type="project" value="UniProtKB-KW"/>
</dbReference>
<dbReference type="GO" id="GO:0031012">
    <property type="term" value="C:extracellular matrix"/>
    <property type="evidence" value="ECO:0007669"/>
    <property type="project" value="TreeGrafter"/>
</dbReference>
<feature type="domain" description="NTR" evidence="7">
    <location>
        <begin position="17"/>
        <end position="133"/>
    </location>
</feature>
<dbReference type="GO" id="GO:0002020">
    <property type="term" value="F:protease binding"/>
    <property type="evidence" value="ECO:0007669"/>
    <property type="project" value="TreeGrafter"/>
</dbReference>
<dbReference type="GO" id="GO:0051045">
    <property type="term" value="P:negative regulation of membrane protein ectodomain proteolysis"/>
    <property type="evidence" value="ECO:0007669"/>
    <property type="project" value="TreeGrafter"/>
</dbReference>
<name>A0AA36H8T4_CYLNA</name>
<dbReference type="GO" id="GO:0008191">
    <property type="term" value="F:metalloendopeptidase inhibitor activity"/>
    <property type="evidence" value="ECO:0007669"/>
    <property type="project" value="InterPro"/>
</dbReference>
<evidence type="ECO:0000256" key="2">
    <source>
        <dbReference type="ARBA" id="ARBA00022525"/>
    </source>
</evidence>
<organism evidence="8 9">
    <name type="scientific">Cylicocyclus nassatus</name>
    <name type="common">Nematode worm</name>
    <dbReference type="NCBI Taxonomy" id="53992"/>
    <lineage>
        <taxon>Eukaryota</taxon>
        <taxon>Metazoa</taxon>
        <taxon>Ecdysozoa</taxon>
        <taxon>Nematoda</taxon>
        <taxon>Chromadorea</taxon>
        <taxon>Rhabditida</taxon>
        <taxon>Rhabditina</taxon>
        <taxon>Rhabditomorpha</taxon>
        <taxon>Strongyloidea</taxon>
        <taxon>Strongylidae</taxon>
        <taxon>Cylicocyclus</taxon>
    </lineage>
</organism>
<dbReference type="Proteomes" id="UP001176961">
    <property type="component" value="Unassembled WGS sequence"/>
</dbReference>
<dbReference type="SUPFAM" id="SSF50242">
    <property type="entry name" value="TIMP-like"/>
    <property type="match status" value="1"/>
</dbReference>
<evidence type="ECO:0000256" key="3">
    <source>
        <dbReference type="ARBA" id="ARBA00023157"/>
    </source>
</evidence>
<accession>A0AA36H8T4</accession>
<dbReference type="SMART" id="SM00206">
    <property type="entry name" value="NTR"/>
    <property type="match status" value="1"/>
</dbReference>
<feature type="chain" id="PRO_5041378599" description="NTR domain-containing protein" evidence="6">
    <location>
        <begin position="17"/>
        <end position="141"/>
    </location>
</feature>
<evidence type="ECO:0000256" key="5">
    <source>
        <dbReference type="PIRSR" id="PIRSR601820-3"/>
    </source>
</evidence>
<evidence type="ECO:0000256" key="1">
    <source>
        <dbReference type="ARBA" id="ARBA00004613"/>
    </source>
</evidence>
<proteinExistence type="predicted"/>
<evidence type="ECO:0000256" key="6">
    <source>
        <dbReference type="SAM" id="SignalP"/>
    </source>
</evidence>
<feature type="binding site" evidence="4">
    <location>
        <position position="17"/>
    </location>
    <ligand>
        <name>Zn(2+)</name>
        <dbReference type="ChEBI" id="CHEBI:29105"/>
        <note>ligand shared with metalloproteinase partner</note>
    </ligand>
</feature>
<dbReference type="GO" id="GO:0005615">
    <property type="term" value="C:extracellular space"/>
    <property type="evidence" value="ECO:0007669"/>
    <property type="project" value="TreeGrafter"/>
</dbReference>
<dbReference type="Pfam" id="PF00965">
    <property type="entry name" value="TIMP"/>
    <property type="match status" value="1"/>
</dbReference>
<evidence type="ECO:0000256" key="4">
    <source>
        <dbReference type="PIRSR" id="PIRSR601820-1"/>
    </source>
</evidence>
<protein>
    <recommendedName>
        <fullName evidence="7">NTR domain-containing protein</fullName>
    </recommendedName>
</protein>
<dbReference type="PROSITE" id="PS51257">
    <property type="entry name" value="PROKAR_LIPOPROTEIN"/>
    <property type="match status" value="1"/>
</dbReference>
<keyword evidence="6" id="KW-0732">Signal</keyword>
<sequence>MRRSALLLACAATTYACSCAFLGNLHEAFCLSDYVTHAKVASKSYSDDGTSINYIVEHMAVYRKPEDMFQLPMTITSPSELPACGVELDVEEEYLLGGKILNDGSLLITSCGLMRKWDEFSRESKKALRTYTCKEEGPDDA</sequence>
<evidence type="ECO:0000313" key="9">
    <source>
        <dbReference type="Proteomes" id="UP001176961"/>
    </source>
</evidence>
<feature type="signal peptide" evidence="6">
    <location>
        <begin position="1"/>
        <end position="16"/>
    </location>
</feature>
<reference evidence="8" key="1">
    <citation type="submission" date="2023-07" db="EMBL/GenBank/DDBJ databases">
        <authorList>
            <consortium name="CYATHOMIX"/>
        </authorList>
    </citation>
    <scope>NUCLEOTIDE SEQUENCE</scope>
    <source>
        <strain evidence="8">N/A</strain>
    </source>
</reference>
<keyword evidence="4" id="KW-0479">Metal-binding</keyword>
<keyword evidence="4" id="KW-0862">Zinc</keyword>
<dbReference type="EMBL" id="CATQJL010000316">
    <property type="protein sequence ID" value="CAJ0606062.1"/>
    <property type="molecule type" value="Genomic_DNA"/>
</dbReference>
<dbReference type="PANTHER" id="PTHR11844">
    <property type="entry name" value="METALLOPROTEASE INHIBITOR"/>
    <property type="match status" value="1"/>
</dbReference>
<dbReference type="Gene3D" id="2.40.50.120">
    <property type="match status" value="1"/>
</dbReference>
<dbReference type="InterPro" id="IPR001134">
    <property type="entry name" value="Netrin_domain"/>
</dbReference>
<dbReference type="PROSITE" id="PS50189">
    <property type="entry name" value="NTR"/>
    <property type="match status" value="1"/>
</dbReference>
<dbReference type="AlphaFoldDB" id="A0AA36H8T4"/>
<gene>
    <name evidence="8" type="ORF">CYNAS_LOCUS18045</name>
</gene>
<dbReference type="PANTHER" id="PTHR11844:SF25">
    <property type="entry name" value="NTR DOMAIN-CONTAINING PROTEIN"/>
    <property type="match status" value="1"/>
</dbReference>
<evidence type="ECO:0000259" key="7">
    <source>
        <dbReference type="PROSITE" id="PS50189"/>
    </source>
</evidence>
<feature type="disulfide bond" evidence="5">
    <location>
        <begin position="19"/>
        <end position="111"/>
    </location>
</feature>
<comment type="subcellular location">
    <subcellularLocation>
        <location evidence="1">Secreted</location>
    </subcellularLocation>
</comment>
<dbReference type="InterPro" id="IPR001820">
    <property type="entry name" value="TIMP"/>
</dbReference>
<keyword evidence="9" id="KW-1185">Reference proteome</keyword>
<dbReference type="InterPro" id="IPR008993">
    <property type="entry name" value="TIMP-like_OB-fold"/>
</dbReference>
<comment type="caution">
    <text evidence="8">The sequence shown here is derived from an EMBL/GenBank/DDBJ whole genome shotgun (WGS) entry which is preliminary data.</text>
</comment>
<feature type="disulfide bond" evidence="5">
    <location>
        <begin position="17"/>
        <end position="84"/>
    </location>
</feature>
<keyword evidence="3 5" id="KW-1015">Disulfide bond</keyword>
<evidence type="ECO:0000313" key="8">
    <source>
        <dbReference type="EMBL" id="CAJ0606062.1"/>
    </source>
</evidence>
<dbReference type="CDD" id="cd03577">
    <property type="entry name" value="NTR_TIMP_like"/>
    <property type="match status" value="1"/>
</dbReference>
<keyword evidence="2" id="KW-0964">Secreted</keyword>